<keyword evidence="2" id="KW-1185">Reference proteome</keyword>
<dbReference type="Proteomes" id="UP000545507">
    <property type="component" value="Unassembled WGS sequence"/>
</dbReference>
<organism evidence="1 2">
    <name type="scientific">Hydrogenophaga aromaticivorans</name>
    <dbReference type="NCBI Taxonomy" id="2610898"/>
    <lineage>
        <taxon>Bacteria</taxon>
        <taxon>Pseudomonadati</taxon>
        <taxon>Pseudomonadota</taxon>
        <taxon>Betaproteobacteria</taxon>
        <taxon>Burkholderiales</taxon>
        <taxon>Comamonadaceae</taxon>
        <taxon>Hydrogenophaga</taxon>
    </lineage>
</organism>
<gene>
    <name evidence="1" type="ORF">F3K02_12380</name>
</gene>
<proteinExistence type="predicted"/>
<reference evidence="1 2" key="1">
    <citation type="submission" date="2019-09" db="EMBL/GenBank/DDBJ databases">
        <title>Hydrogenophaga aromatica sp. nov., isolated from a para-xylene-degrading enrichment culture.</title>
        <authorList>
            <person name="Tancsics A."/>
            <person name="Banerjee S."/>
        </authorList>
    </citation>
    <scope>NUCLEOTIDE SEQUENCE [LARGE SCALE GENOMIC DNA]</scope>
    <source>
        <strain evidence="1 2">D2P1</strain>
    </source>
</reference>
<dbReference type="AlphaFoldDB" id="A0A7Y8GW99"/>
<dbReference type="RefSeq" id="WP_177135949.1">
    <property type="nucleotide sequence ID" value="NZ_VYGV01000011.1"/>
</dbReference>
<accession>A0A7Y8GW99</accession>
<evidence type="ECO:0000313" key="2">
    <source>
        <dbReference type="Proteomes" id="UP000545507"/>
    </source>
</evidence>
<comment type="caution">
    <text evidence="1">The sequence shown here is derived from an EMBL/GenBank/DDBJ whole genome shotgun (WGS) entry which is preliminary data.</text>
</comment>
<dbReference type="EMBL" id="VYGV01000011">
    <property type="protein sequence ID" value="NWF46041.1"/>
    <property type="molecule type" value="Genomic_DNA"/>
</dbReference>
<name>A0A7Y8GW99_9BURK</name>
<evidence type="ECO:0000313" key="1">
    <source>
        <dbReference type="EMBL" id="NWF46041.1"/>
    </source>
</evidence>
<sequence>MKLDRDVNPDGLGKYALINLRKLNGASGDSGPFNRWTPEVADALRTLEEAGALEWGKTGDPDEFFPIKLKDENAAYALVAYASAAARKDPEFGAAVNELAQRAGQNSPYCKTPD</sequence>
<protein>
    <submittedName>
        <fullName evidence="1">Uncharacterized protein</fullName>
    </submittedName>
</protein>